<sequence>MTPPTLLLARTAAVSSAARRLPAHATSTAKRALSLAPGQMLSRQHELPRLPVPDVAHTAKVYLASVRPLVDDAAYAQTEAAVADLLAPGSLGEQLQTRLLAHDAAQPDSWLEEFWLRNAYLIWRCPTMLNVNWWCQFADAPHLMRDAEVAQGTVPPKGTFTNVQFTRAATLTAGFLDAHLAIQAEALPVDATKSGSPFCMNQYKYLFGVTRIPEPACDKIETPWPVTAKHIIVLIRGQPVKLTVIDAHGKRASVRTLEHQLRAAVALVDAALPFPDMGVLTAEDRDVWAKARQELEFSPANRATLKDLDEALFAVALDDVTLGDGSHEATHHQIFHNRAHNRWFDKAIQLVVTNTARAGVNGEHSPSDAVVPGAIFNYVLANEEAIRAHADHGADDFPAPQRLVWDLPHGMERTLETARANVDAAVDAIDSTLLHATNTVGGASWIKQHAKMSPDSYAQLALQLTYWRDQNGIPATYESASTRAYKHGRTECVRTQSTASAAFVQAFDKQALTDNEKLALLRTAAATHAATMKEASQGRGCDRHLLGLRLMLQEGESLKLFQDPSFALSSTFRLSTSNMSPGTYLYGGFGAVTADGYGCNYAVDPESFKFSVSHWKGSNTDARRFRETLHASLTDIYQLVNRVD</sequence>
<dbReference type="InterPro" id="IPR042231">
    <property type="entry name" value="Cho/carn_acyl_trans_2"/>
</dbReference>
<evidence type="ECO:0000256" key="1">
    <source>
        <dbReference type="ARBA" id="ARBA00005232"/>
    </source>
</evidence>
<feature type="domain" description="Choline/carnitine acyltransferase" evidence="5">
    <location>
        <begin position="50"/>
        <end position="630"/>
    </location>
</feature>
<dbReference type="EMBL" id="GG745336">
    <property type="protein sequence ID" value="KNE60794.1"/>
    <property type="molecule type" value="Genomic_DNA"/>
</dbReference>
<dbReference type="OrthoDB" id="240216at2759"/>
<accession>A0A0L0SED5</accession>
<proteinExistence type="inferred from homology"/>
<dbReference type="PANTHER" id="PTHR22589">
    <property type="entry name" value="CARNITINE O-ACYLTRANSFERASE"/>
    <property type="match status" value="1"/>
</dbReference>
<dbReference type="SUPFAM" id="SSF52777">
    <property type="entry name" value="CoA-dependent acyltransferases"/>
    <property type="match status" value="2"/>
</dbReference>
<reference evidence="7" key="2">
    <citation type="submission" date="2009-11" db="EMBL/GenBank/DDBJ databases">
        <title>The Genome Sequence of Allomyces macrogynus strain ATCC 38327.</title>
        <authorList>
            <consortium name="The Broad Institute Genome Sequencing Platform"/>
            <person name="Russ C."/>
            <person name="Cuomo C."/>
            <person name="Shea T."/>
            <person name="Young S.K."/>
            <person name="Zeng Q."/>
            <person name="Koehrsen M."/>
            <person name="Haas B."/>
            <person name="Borodovsky M."/>
            <person name="Guigo R."/>
            <person name="Alvarado L."/>
            <person name="Berlin A."/>
            <person name="Borenstein D."/>
            <person name="Chen Z."/>
            <person name="Engels R."/>
            <person name="Freedman E."/>
            <person name="Gellesch M."/>
            <person name="Goldberg J."/>
            <person name="Griggs A."/>
            <person name="Gujja S."/>
            <person name="Heiman D."/>
            <person name="Hepburn T."/>
            <person name="Howarth C."/>
            <person name="Jen D."/>
            <person name="Larson L."/>
            <person name="Lewis B."/>
            <person name="Mehta T."/>
            <person name="Park D."/>
            <person name="Pearson M."/>
            <person name="Roberts A."/>
            <person name="Saif S."/>
            <person name="Shenoy N."/>
            <person name="Sisk P."/>
            <person name="Stolte C."/>
            <person name="Sykes S."/>
            <person name="Walk T."/>
            <person name="White J."/>
            <person name="Yandava C."/>
            <person name="Burger G."/>
            <person name="Gray M.W."/>
            <person name="Holland P.W.H."/>
            <person name="King N."/>
            <person name="Lang F.B.F."/>
            <person name="Roger A.J."/>
            <person name="Ruiz-Trillo I."/>
            <person name="Lander E."/>
            <person name="Nusbaum C."/>
        </authorList>
    </citation>
    <scope>NUCLEOTIDE SEQUENCE [LARGE SCALE GENOMIC DNA]</scope>
    <source>
        <strain evidence="7">ATCC 38327</strain>
    </source>
</reference>
<keyword evidence="7" id="KW-1185">Reference proteome</keyword>
<dbReference type="Pfam" id="PF00755">
    <property type="entry name" value="Carn_acyltransf"/>
    <property type="match status" value="1"/>
</dbReference>
<evidence type="ECO:0000256" key="3">
    <source>
        <dbReference type="ARBA" id="ARBA00023315"/>
    </source>
</evidence>
<evidence type="ECO:0000256" key="2">
    <source>
        <dbReference type="ARBA" id="ARBA00022679"/>
    </source>
</evidence>
<reference evidence="6 7" key="1">
    <citation type="submission" date="2009-11" db="EMBL/GenBank/DDBJ databases">
        <title>Annotation of Allomyces macrogynus ATCC 38327.</title>
        <authorList>
            <consortium name="The Broad Institute Genome Sequencing Platform"/>
            <person name="Russ C."/>
            <person name="Cuomo C."/>
            <person name="Burger G."/>
            <person name="Gray M.W."/>
            <person name="Holland P.W.H."/>
            <person name="King N."/>
            <person name="Lang F.B.F."/>
            <person name="Roger A.J."/>
            <person name="Ruiz-Trillo I."/>
            <person name="Young S.K."/>
            <person name="Zeng Q."/>
            <person name="Gargeya S."/>
            <person name="Fitzgerald M."/>
            <person name="Haas B."/>
            <person name="Abouelleil A."/>
            <person name="Alvarado L."/>
            <person name="Arachchi H.M."/>
            <person name="Berlin A."/>
            <person name="Chapman S.B."/>
            <person name="Gearin G."/>
            <person name="Goldberg J."/>
            <person name="Griggs A."/>
            <person name="Gujja S."/>
            <person name="Hansen M."/>
            <person name="Heiman D."/>
            <person name="Howarth C."/>
            <person name="Larimer J."/>
            <person name="Lui A."/>
            <person name="MacDonald P.J.P."/>
            <person name="McCowen C."/>
            <person name="Montmayeur A."/>
            <person name="Murphy C."/>
            <person name="Neiman D."/>
            <person name="Pearson M."/>
            <person name="Priest M."/>
            <person name="Roberts A."/>
            <person name="Saif S."/>
            <person name="Shea T."/>
            <person name="Sisk P."/>
            <person name="Stolte C."/>
            <person name="Sykes S."/>
            <person name="Wortman J."/>
            <person name="Nusbaum C."/>
            <person name="Birren B."/>
        </authorList>
    </citation>
    <scope>NUCLEOTIDE SEQUENCE [LARGE SCALE GENOMIC DNA]</scope>
    <source>
        <strain evidence="6 7">ATCC 38327</strain>
    </source>
</reference>
<gene>
    <name evidence="6" type="ORF">AMAG_06151</name>
</gene>
<dbReference type="OMA" id="RYTCEYL"/>
<evidence type="ECO:0000256" key="4">
    <source>
        <dbReference type="PIRSR" id="PIRSR600542-1"/>
    </source>
</evidence>
<protein>
    <recommendedName>
        <fullName evidence="5">Choline/carnitine acyltransferase domain-containing protein</fullName>
    </recommendedName>
</protein>
<dbReference type="AlphaFoldDB" id="A0A0L0SED5"/>
<dbReference type="InterPro" id="IPR000542">
    <property type="entry name" value="Carn_acyl_trans"/>
</dbReference>
<comment type="similarity">
    <text evidence="1">Belongs to the carnitine/choline acetyltransferase family.</text>
</comment>
<keyword evidence="2" id="KW-0808">Transferase</keyword>
<dbReference type="Proteomes" id="UP000054350">
    <property type="component" value="Unassembled WGS sequence"/>
</dbReference>
<dbReference type="Gene3D" id="3.30.559.70">
    <property type="entry name" value="Choline/Carnitine o-acyltransferase, domain 2"/>
    <property type="match status" value="1"/>
</dbReference>
<dbReference type="PANTHER" id="PTHR22589:SF107">
    <property type="entry name" value="CHOLINE_CARNITINE ACYLTRANSFERASE DOMAIN-CONTAINING PROTEIN"/>
    <property type="match status" value="1"/>
</dbReference>
<name>A0A0L0SED5_ALLM3</name>
<dbReference type="Gene3D" id="3.30.559.10">
    <property type="entry name" value="Chloramphenicol acetyltransferase-like domain"/>
    <property type="match status" value="1"/>
</dbReference>
<keyword evidence="3" id="KW-0012">Acyltransferase</keyword>
<evidence type="ECO:0000259" key="5">
    <source>
        <dbReference type="Pfam" id="PF00755"/>
    </source>
</evidence>
<dbReference type="InterPro" id="IPR039551">
    <property type="entry name" value="Cho/carn_acyl_trans"/>
</dbReference>
<dbReference type="GO" id="GO:0016746">
    <property type="term" value="F:acyltransferase activity"/>
    <property type="evidence" value="ECO:0007669"/>
    <property type="project" value="UniProtKB-KW"/>
</dbReference>
<dbReference type="eggNOG" id="KOG3717">
    <property type="taxonomic scope" value="Eukaryota"/>
</dbReference>
<dbReference type="InterPro" id="IPR023213">
    <property type="entry name" value="CAT-like_dom_sf"/>
</dbReference>
<feature type="active site" description="Proton acceptor" evidence="4">
    <location>
        <position position="364"/>
    </location>
</feature>
<dbReference type="STRING" id="578462.A0A0L0SED5"/>
<evidence type="ECO:0000313" key="6">
    <source>
        <dbReference type="EMBL" id="KNE60794.1"/>
    </source>
</evidence>
<dbReference type="VEuPathDB" id="FungiDB:AMAG_06151"/>
<evidence type="ECO:0000313" key="7">
    <source>
        <dbReference type="Proteomes" id="UP000054350"/>
    </source>
</evidence>
<organism evidence="6 7">
    <name type="scientific">Allomyces macrogynus (strain ATCC 38327)</name>
    <name type="common">Allomyces javanicus var. macrogynus</name>
    <dbReference type="NCBI Taxonomy" id="578462"/>
    <lineage>
        <taxon>Eukaryota</taxon>
        <taxon>Fungi</taxon>
        <taxon>Fungi incertae sedis</taxon>
        <taxon>Blastocladiomycota</taxon>
        <taxon>Blastocladiomycetes</taxon>
        <taxon>Blastocladiales</taxon>
        <taxon>Blastocladiaceae</taxon>
        <taxon>Allomyces</taxon>
    </lineage>
</organism>